<dbReference type="GO" id="GO:0035556">
    <property type="term" value="P:intracellular signal transduction"/>
    <property type="evidence" value="ECO:0007669"/>
    <property type="project" value="UniProtKB-UniRule"/>
</dbReference>
<dbReference type="GO" id="GO:0017124">
    <property type="term" value="F:SH3 domain binding"/>
    <property type="evidence" value="ECO:0007669"/>
    <property type="project" value="UniProtKB-UniRule"/>
</dbReference>
<organism evidence="7 8">
    <name type="scientific">Periophthalmus magnuspinnatus</name>
    <dbReference type="NCBI Taxonomy" id="409849"/>
    <lineage>
        <taxon>Eukaryota</taxon>
        <taxon>Metazoa</taxon>
        <taxon>Chordata</taxon>
        <taxon>Craniata</taxon>
        <taxon>Vertebrata</taxon>
        <taxon>Euteleostomi</taxon>
        <taxon>Actinopterygii</taxon>
        <taxon>Neopterygii</taxon>
        <taxon>Teleostei</taxon>
        <taxon>Neoteleostei</taxon>
        <taxon>Acanthomorphata</taxon>
        <taxon>Gobiaria</taxon>
        <taxon>Gobiiformes</taxon>
        <taxon>Gobioidei</taxon>
        <taxon>Gobiidae</taxon>
        <taxon>Oxudercinae</taxon>
        <taxon>Periophthalmus</taxon>
    </lineage>
</organism>
<proteinExistence type="inferred from homology"/>
<comment type="similarity">
    <text evidence="1 4">Belongs to the SH3BP5 family.</text>
</comment>
<evidence type="ECO:0000256" key="2">
    <source>
        <dbReference type="ARBA" id="ARBA00022658"/>
    </source>
</evidence>
<dbReference type="Ensembl" id="ENSPMGT00000000791.1">
    <property type="protein sequence ID" value="ENSPMGP00000000751.1"/>
    <property type="gene ID" value="ENSPMGG00000000691.1"/>
</dbReference>
<reference evidence="7" key="1">
    <citation type="submission" date="2025-08" db="UniProtKB">
        <authorList>
            <consortium name="Ensembl"/>
        </authorList>
    </citation>
    <scope>IDENTIFICATION</scope>
</reference>
<name>A0A3B3Z8N2_9GOBI</name>
<dbReference type="Pfam" id="PF05276">
    <property type="entry name" value="SH3BP5"/>
    <property type="match status" value="1"/>
</dbReference>
<keyword evidence="8" id="KW-1185">Reference proteome</keyword>
<evidence type="ECO:0000256" key="3">
    <source>
        <dbReference type="ARBA" id="ARBA00023054"/>
    </source>
</evidence>
<dbReference type="PANTHER" id="PTHR19423">
    <property type="entry name" value="SH3 DOMAIN-BINDING PROTEIN 5"/>
    <property type="match status" value="1"/>
</dbReference>
<protein>
    <recommendedName>
        <fullName evidence="4">SH3 domain-binding protein 5</fullName>
        <shortName evidence="4">SH3BP-5</shortName>
    </recommendedName>
</protein>
<accession>A0A3B3Z8N2</accession>
<dbReference type="InterPro" id="IPR007940">
    <property type="entry name" value="SH3BP5"/>
</dbReference>
<comment type="domain">
    <text evidence="4">The N-terminal half of the protein mediates interaction with RAB11A and functions as guanine nucleotide exchange factor. Four long alpha-helices (interrupted by a central kink) assemble into coiled coils, giving rise to a 'V' shape.</text>
</comment>
<dbReference type="GO" id="GO:0004860">
    <property type="term" value="F:protein kinase inhibitor activity"/>
    <property type="evidence" value="ECO:0007669"/>
    <property type="project" value="TreeGrafter"/>
</dbReference>
<comment type="subcellular location">
    <subcellularLocation>
        <location evidence="4">Cytoplasm</location>
    </subcellularLocation>
    <text evidence="4">Colocalizes with RAB11A on cytoplasmic vesicle membranes.</text>
</comment>
<dbReference type="GO" id="GO:0005085">
    <property type="term" value="F:guanyl-nucleotide exchange factor activity"/>
    <property type="evidence" value="ECO:0007669"/>
    <property type="project" value="UniProtKB-UniRule"/>
</dbReference>
<evidence type="ECO:0000313" key="8">
    <source>
        <dbReference type="Proteomes" id="UP000261520"/>
    </source>
</evidence>
<keyword evidence="4" id="KW-0963">Cytoplasm</keyword>
<keyword evidence="3 4" id="KW-0175">Coiled coil</keyword>
<feature type="compositionally biased region" description="Basic and acidic residues" evidence="6">
    <location>
        <begin position="22"/>
        <end position="33"/>
    </location>
</feature>
<comment type="function">
    <text evidence="4">Functions as guanine nucleotide exchange factor (GEF) for RAB11A.</text>
</comment>
<sequence>MEPGIVLDSSVGFSGCTQSAGVREETPGEEAKGGEGSTAMSKLREEDSPAAEETRVAGEEDGETRGNAEDEGKYEEELDPRIQEELEHLNQASEEINKLELQLDDARSSYRRILTDSARRLNAQGSALGTCIEKARPYYEARRLAKEAQQETQKAALRYERAVSMHSAAREMVYVAEQGLLADRNTMDPTWQEMLNHATAKVNEAEEDEREHQRVTQLCQEAEARVQTLQKALKKVILKSKPYFELKAQFNHILEVSIGCCSGHGQVHRENNSTPPLPLCRISFEGCQTQLND</sequence>
<dbReference type="AlphaFoldDB" id="A0A3B3Z8N2"/>
<dbReference type="GO" id="GO:0005737">
    <property type="term" value="C:cytoplasm"/>
    <property type="evidence" value="ECO:0007669"/>
    <property type="project" value="UniProtKB-SubCell"/>
</dbReference>
<dbReference type="PANTHER" id="PTHR19423:SF8">
    <property type="entry name" value="SH3 DOMAIN-BINDING PROTEIN 5-LIKE"/>
    <property type="match status" value="1"/>
</dbReference>
<evidence type="ECO:0000256" key="1">
    <source>
        <dbReference type="ARBA" id="ARBA00007796"/>
    </source>
</evidence>
<dbReference type="Proteomes" id="UP000261520">
    <property type="component" value="Unplaced"/>
</dbReference>
<feature type="region of interest" description="Disordered" evidence="6">
    <location>
        <begin position="1"/>
        <end position="76"/>
    </location>
</feature>
<keyword evidence="2 4" id="KW-0344">Guanine-nucleotide releasing factor</keyword>
<evidence type="ECO:0000256" key="5">
    <source>
        <dbReference type="SAM" id="Coils"/>
    </source>
</evidence>
<evidence type="ECO:0000313" key="7">
    <source>
        <dbReference type="Ensembl" id="ENSPMGP00000000751.1"/>
    </source>
</evidence>
<evidence type="ECO:0000256" key="6">
    <source>
        <dbReference type="SAM" id="MobiDB-lite"/>
    </source>
</evidence>
<evidence type="ECO:0000256" key="4">
    <source>
        <dbReference type="RuleBase" id="RU369054"/>
    </source>
</evidence>
<feature type="compositionally biased region" description="Polar residues" evidence="6">
    <location>
        <begin position="11"/>
        <end position="20"/>
    </location>
</feature>
<comment type="subunit">
    <text evidence="4">Interacts with GDP-bound and nucleotide-free forms of RAB11A.</text>
</comment>
<feature type="coiled-coil region" evidence="5">
    <location>
        <begin position="195"/>
        <end position="239"/>
    </location>
</feature>
<dbReference type="STRING" id="409849.ENSPMGP00000000751"/>
<feature type="coiled-coil region" evidence="5">
    <location>
        <begin position="82"/>
        <end position="116"/>
    </location>
</feature>
<feature type="compositionally biased region" description="Basic and acidic residues" evidence="6">
    <location>
        <begin position="42"/>
        <end position="71"/>
    </location>
</feature>
<reference evidence="7" key="2">
    <citation type="submission" date="2025-09" db="UniProtKB">
        <authorList>
            <consortium name="Ensembl"/>
        </authorList>
    </citation>
    <scope>IDENTIFICATION</scope>
</reference>